<comment type="subunit">
    <text evidence="4">Homodimer.</text>
</comment>
<dbReference type="GO" id="GO:0005829">
    <property type="term" value="C:cytosol"/>
    <property type="evidence" value="ECO:0007669"/>
    <property type="project" value="TreeGrafter"/>
</dbReference>
<dbReference type="GO" id="GO:0019288">
    <property type="term" value="P:isopentenyl diphosphate biosynthetic process, methylerythritol 4-phosphate pathway"/>
    <property type="evidence" value="ECO:0007669"/>
    <property type="project" value="TreeGrafter"/>
</dbReference>
<evidence type="ECO:0000256" key="5">
    <source>
        <dbReference type="ARBA" id="ARBA00013150"/>
    </source>
</evidence>
<dbReference type="InterPro" id="IPR033248">
    <property type="entry name" value="Transketolase_C"/>
</dbReference>
<dbReference type="InterPro" id="IPR009014">
    <property type="entry name" value="Transketo_C/PFOR_II"/>
</dbReference>
<dbReference type="InterPro" id="IPR005475">
    <property type="entry name" value="Transketolase-like_Pyr-bd"/>
</dbReference>
<evidence type="ECO:0000256" key="3">
    <source>
        <dbReference type="ARBA" id="ARBA00011081"/>
    </source>
</evidence>
<name>A0AAJ4GFU4_LIMFE</name>
<dbReference type="Pfam" id="PF02779">
    <property type="entry name" value="Transket_pyr"/>
    <property type="match status" value="1"/>
</dbReference>
<evidence type="ECO:0000256" key="1">
    <source>
        <dbReference type="ARBA" id="ARBA00001946"/>
    </source>
</evidence>
<evidence type="ECO:0000256" key="4">
    <source>
        <dbReference type="ARBA" id="ARBA00011738"/>
    </source>
</evidence>
<evidence type="ECO:0000256" key="9">
    <source>
        <dbReference type="ARBA" id="ARBA00022977"/>
    </source>
</evidence>
<dbReference type="PANTHER" id="PTHR43322">
    <property type="entry name" value="1-D-DEOXYXYLULOSE 5-PHOSPHATE SYNTHASE-RELATED"/>
    <property type="match status" value="1"/>
</dbReference>
<evidence type="ECO:0000256" key="7">
    <source>
        <dbReference type="ARBA" id="ARBA00022723"/>
    </source>
</evidence>
<dbReference type="InterPro" id="IPR029061">
    <property type="entry name" value="THDP-binding"/>
</dbReference>
<dbReference type="NCBIfam" id="NF008968">
    <property type="entry name" value="PRK12315.1"/>
    <property type="match status" value="1"/>
</dbReference>
<dbReference type="SUPFAM" id="SSF52518">
    <property type="entry name" value="Thiamin diphosphate-binding fold (THDP-binding)"/>
    <property type="match status" value="2"/>
</dbReference>
<dbReference type="EMBL" id="CP050919">
    <property type="protein sequence ID" value="QIX59420.1"/>
    <property type="molecule type" value="Genomic_DNA"/>
</dbReference>
<keyword evidence="6 13" id="KW-0808">Transferase</keyword>
<evidence type="ECO:0000259" key="12">
    <source>
        <dbReference type="SMART" id="SM00861"/>
    </source>
</evidence>
<dbReference type="GO" id="GO:0046872">
    <property type="term" value="F:metal ion binding"/>
    <property type="evidence" value="ECO:0007669"/>
    <property type="project" value="UniProtKB-KW"/>
</dbReference>
<dbReference type="GO" id="GO:0008661">
    <property type="term" value="F:1-deoxy-D-xylulose-5-phosphate synthase activity"/>
    <property type="evidence" value="ECO:0007669"/>
    <property type="project" value="UniProtKB-EC"/>
</dbReference>
<comment type="similarity">
    <text evidence="3">Belongs to the transketolase family. DXPS subfamily.</text>
</comment>
<evidence type="ECO:0000256" key="11">
    <source>
        <dbReference type="ARBA" id="ARBA00023229"/>
    </source>
</evidence>
<accession>A0AAJ4GFU4</accession>
<dbReference type="GO" id="GO:0016114">
    <property type="term" value="P:terpenoid biosynthetic process"/>
    <property type="evidence" value="ECO:0007669"/>
    <property type="project" value="InterPro"/>
</dbReference>
<feature type="domain" description="Transketolase-like pyrimidine-binding" evidence="12">
    <location>
        <begin position="250"/>
        <end position="415"/>
    </location>
</feature>
<dbReference type="Pfam" id="PF13292">
    <property type="entry name" value="DXP_synthase_N"/>
    <property type="match status" value="2"/>
</dbReference>
<evidence type="ECO:0000256" key="6">
    <source>
        <dbReference type="ARBA" id="ARBA00022679"/>
    </source>
</evidence>
<reference evidence="13 14" key="1">
    <citation type="submission" date="2020-04" db="EMBL/GenBank/DDBJ databases">
        <title>Novel strain L. Fermentum HFD1 producer antibacterial peptides.</title>
        <authorList>
            <person name="Ozhegov G.D."/>
            <person name="Pavlova A.S."/>
            <person name="Zhuravleva D.E."/>
            <person name="Gogoleva N.V."/>
            <person name="Shagimardanova E.I."/>
            <person name="Markelova M.I."/>
            <person name="Yarullina D.R."/>
            <person name="Kayumov A.R."/>
        </authorList>
    </citation>
    <scope>NUCLEOTIDE SEQUENCE [LARGE SCALE GENOMIC DNA]</scope>
    <source>
        <strain evidence="13 14">HFD1</strain>
    </source>
</reference>
<evidence type="ECO:0000256" key="8">
    <source>
        <dbReference type="ARBA" id="ARBA00022842"/>
    </source>
</evidence>
<evidence type="ECO:0000256" key="2">
    <source>
        <dbReference type="ARBA" id="ARBA00004980"/>
    </source>
</evidence>
<dbReference type="SUPFAM" id="SSF52922">
    <property type="entry name" value="TK C-terminal domain-like"/>
    <property type="match status" value="1"/>
</dbReference>
<dbReference type="EC" id="2.2.1.7" evidence="5"/>
<comment type="cofactor">
    <cofactor evidence="1">
        <name>Mg(2+)</name>
        <dbReference type="ChEBI" id="CHEBI:18420"/>
    </cofactor>
</comment>
<dbReference type="Proteomes" id="UP000503169">
    <property type="component" value="Chromosome"/>
</dbReference>
<gene>
    <name evidence="13" type="primary">dxs_2</name>
    <name evidence="13" type="ORF">HCY95_01880</name>
</gene>
<dbReference type="CDD" id="cd02007">
    <property type="entry name" value="TPP_DXS"/>
    <property type="match status" value="1"/>
</dbReference>
<proteinExistence type="inferred from homology"/>
<comment type="pathway">
    <text evidence="2">Metabolic intermediate biosynthesis; 1-deoxy-D-xylulose 5-phosphate biosynthesis; 1-deoxy-D-xylulose 5-phosphate from D-glyceraldehyde 3-phosphate and pyruvate: step 1/1.</text>
</comment>
<dbReference type="InterPro" id="IPR005477">
    <property type="entry name" value="Dxylulose-5-P_synthase"/>
</dbReference>
<dbReference type="SMART" id="SM00861">
    <property type="entry name" value="Transket_pyr"/>
    <property type="match status" value="1"/>
</dbReference>
<dbReference type="PANTHER" id="PTHR43322:SF1">
    <property type="entry name" value="1-DEOXY-D-XYLULOSE-5-PHOSPHATE SYNTHASE"/>
    <property type="match status" value="1"/>
</dbReference>
<keyword evidence="10" id="KW-0786">Thiamine pyrophosphate</keyword>
<dbReference type="Gene3D" id="3.40.50.920">
    <property type="match status" value="1"/>
</dbReference>
<sequence length="555" mass="59776">MQKLGVHGGHNGPNLGVVEMTVALHAVFDSPTDKIIYDVSHQSYVHKMLTGRAQAFLDPAHYDDVSGYTNPKESDDDFFSIGHTSTSLALASGFIKARDVLGNHENIVAVIGDGSLSGGLAYEGLNNVVTENSNAIVIVNDNDQSIAKNPTGGIYTALRKLRESNGQAEDNFFTALGYEYHYLADGNDLDQLIALFKSVKDTDHPVLLHVKTEKGHGFAPAEANHEKFHAGGPIDLKTGDYKGAGQPAGETYDAVLSDLVFNKLKQDRSVIALSSGTPMIIFNQEQRQAAGAQFMDVGIAEEQATTMSAALAKYGAKPVYPVYATFLQRAYDELSHDVALNNDPATLLVYLAGAYGMNDESHLGLYDIPFLSHIPNFVYLVPTNKEELVAMTNWAIDQPDHPVAIRVPAVALETTGQADTTDYGDLNKNQVVHQGSKVAIFGVGNLLGLAKQAAAKLAEEGVDATVINPRYLTGLDTELLDQLQADHQVVVTLEDGILEGGYGQTIASYLGDSAVRVQNYGLQKAYPDRYDVNELLAQNGLTADNIAQQALKALN</sequence>
<keyword evidence="7" id="KW-0479">Metal-binding</keyword>
<dbReference type="NCBIfam" id="NF003933">
    <property type="entry name" value="PRK05444.2-2"/>
    <property type="match status" value="1"/>
</dbReference>
<organism evidence="13 14">
    <name type="scientific">Limosilactobacillus fermentum</name>
    <name type="common">Lactobacillus fermentum</name>
    <dbReference type="NCBI Taxonomy" id="1613"/>
    <lineage>
        <taxon>Bacteria</taxon>
        <taxon>Bacillati</taxon>
        <taxon>Bacillota</taxon>
        <taxon>Bacilli</taxon>
        <taxon>Lactobacillales</taxon>
        <taxon>Lactobacillaceae</taxon>
        <taxon>Limosilactobacillus</taxon>
    </lineage>
</organism>
<evidence type="ECO:0000313" key="14">
    <source>
        <dbReference type="Proteomes" id="UP000503169"/>
    </source>
</evidence>
<dbReference type="GO" id="GO:0009228">
    <property type="term" value="P:thiamine biosynthetic process"/>
    <property type="evidence" value="ECO:0007669"/>
    <property type="project" value="UniProtKB-KW"/>
</dbReference>
<dbReference type="Pfam" id="PF02780">
    <property type="entry name" value="Transketolase_C"/>
    <property type="match status" value="1"/>
</dbReference>
<protein>
    <recommendedName>
        <fullName evidence="5">1-deoxy-D-xylulose-5-phosphate synthase</fullName>
        <ecNumber evidence="5">2.2.1.7</ecNumber>
    </recommendedName>
</protein>
<keyword evidence="9" id="KW-0784">Thiamine biosynthesis</keyword>
<dbReference type="CDD" id="cd07033">
    <property type="entry name" value="TPP_PYR_DXS_TK_like"/>
    <property type="match status" value="1"/>
</dbReference>
<evidence type="ECO:0000256" key="10">
    <source>
        <dbReference type="ARBA" id="ARBA00023052"/>
    </source>
</evidence>
<dbReference type="AlphaFoldDB" id="A0AAJ4GFU4"/>
<keyword evidence="8" id="KW-0460">Magnesium</keyword>
<dbReference type="Gene3D" id="3.40.50.970">
    <property type="match status" value="2"/>
</dbReference>
<evidence type="ECO:0000313" key="13">
    <source>
        <dbReference type="EMBL" id="QIX59420.1"/>
    </source>
</evidence>
<keyword evidence="11" id="KW-0414">Isoprene biosynthesis</keyword>